<dbReference type="InterPro" id="IPR051465">
    <property type="entry name" value="Cell_Envelope_Struct_Comp"/>
</dbReference>
<dbReference type="PANTHER" id="PTHR43308:SF5">
    <property type="entry name" value="S-LAYER PROTEIN _ PEPTIDOGLYCAN ENDO-BETA-N-ACETYLGLUCOSAMINIDASE"/>
    <property type="match status" value="1"/>
</dbReference>
<dbReference type="InterPro" id="IPR001119">
    <property type="entry name" value="SLH_dom"/>
</dbReference>
<evidence type="ECO:0000256" key="2">
    <source>
        <dbReference type="SAM" id="MobiDB-lite"/>
    </source>
</evidence>
<dbReference type="SUPFAM" id="SSF55797">
    <property type="entry name" value="PR-1-like"/>
    <property type="match status" value="1"/>
</dbReference>
<dbReference type="PANTHER" id="PTHR43308">
    <property type="entry name" value="OUTER MEMBRANE PROTEIN ALPHA-RELATED"/>
    <property type="match status" value="1"/>
</dbReference>
<dbReference type="InterPro" id="IPR014044">
    <property type="entry name" value="CAP_dom"/>
</dbReference>
<comment type="caution">
    <text evidence="5">The sequence shown here is derived from an EMBL/GenBank/DDBJ whole genome shotgun (WGS) entry which is preliminary data.</text>
</comment>
<feature type="region of interest" description="Disordered" evidence="2">
    <location>
        <begin position="218"/>
        <end position="256"/>
    </location>
</feature>
<dbReference type="EMBL" id="JBHUML010000006">
    <property type="protein sequence ID" value="MFD2706969.1"/>
    <property type="molecule type" value="Genomic_DNA"/>
</dbReference>
<feature type="compositionally biased region" description="Basic and acidic residues" evidence="2">
    <location>
        <begin position="218"/>
        <end position="232"/>
    </location>
</feature>
<dbReference type="Pfam" id="PF00395">
    <property type="entry name" value="SLH"/>
    <property type="match status" value="1"/>
</dbReference>
<keyword evidence="1 3" id="KW-0732">Signal</keyword>
<sequence>MMNKLKAKRMVMGGILLTGLLLSSNTEAAETFMDVRTDYWAESAIEWGSQEELITGYDDHTFRPSENLTEAQFAKVILAYYGADLGSADEASGGHWADGIYETLENYAVPLQGYENNTVRNEPATRGTIAQVIAYLNGDSPKEDAAIDYLFEEGLTTGKVEGATKQEQYAPELGLSRAEAVTFLHRVDKQGRNYVDVDGLRYEEAYNEMQRLNDNLTVDDKPWKNEMDHTGEADAIGSSKDNKAEEQTNEQLSSKEAELARLINDYRTSSGLDPMPVSKSLTKVARTHVEDSNQYVPEDGTDDRGMECNLHSWSDNGSWSPVCYTGDHKYSERMWEKPKELTEYTGNGFEISYMNTLGPKPAQTLEAWKNSPGHNTVIIGEDSWSDLKVMGVGIKGNYAHVWFGKKEDPAGYYMEP</sequence>
<dbReference type="RefSeq" id="WP_380714293.1">
    <property type="nucleotide sequence ID" value="NZ_JBHUML010000006.1"/>
</dbReference>
<dbReference type="Proteomes" id="UP001597520">
    <property type="component" value="Unassembled WGS sequence"/>
</dbReference>
<dbReference type="PROSITE" id="PS51272">
    <property type="entry name" value="SLH"/>
    <property type="match status" value="1"/>
</dbReference>
<reference evidence="6" key="1">
    <citation type="journal article" date="2019" name="Int. J. Syst. Evol. Microbiol.">
        <title>The Global Catalogue of Microorganisms (GCM) 10K type strain sequencing project: providing services to taxonomists for standard genome sequencing and annotation.</title>
        <authorList>
            <consortium name="The Broad Institute Genomics Platform"/>
            <consortium name="The Broad Institute Genome Sequencing Center for Infectious Disease"/>
            <person name="Wu L."/>
            <person name="Ma J."/>
        </authorList>
    </citation>
    <scope>NUCLEOTIDE SEQUENCE [LARGE SCALE GENOMIC DNA]</scope>
    <source>
        <strain evidence="6">KCTC 33792</strain>
    </source>
</reference>
<name>A0ABW5T6A8_9BACI</name>
<organism evidence="5 6">
    <name type="scientific">Salibacterium lacus</name>
    <dbReference type="NCBI Taxonomy" id="1898109"/>
    <lineage>
        <taxon>Bacteria</taxon>
        <taxon>Bacillati</taxon>
        <taxon>Bacillota</taxon>
        <taxon>Bacilli</taxon>
        <taxon>Bacillales</taxon>
        <taxon>Bacillaceae</taxon>
    </lineage>
</organism>
<evidence type="ECO:0000313" key="6">
    <source>
        <dbReference type="Proteomes" id="UP001597520"/>
    </source>
</evidence>
<evidence type="ECO:0000256" key="1">
    <source>
        <dbReference type="ARBA" id="ARBA00022729"/>
    </source>
</evidence>
<keyword evidence="6" id="KW-1185">Reference proteome</keyword>
<dbReference type="Pfam" id="PF00188">
    <property type="entry name" value="CAP"/>
    <property type="match status" value="1"/>
</dbReference>
<evidence type="ECO:0000259" key="4">
    <source>
        <dbReference type="PROSITE" id="PS51272"/>
    </source>
</evidence>
<feature type="domain" description="SLH" evidence="4">
    <location>
        <begin position="28"/>
        <end position="91"/>
    </location>
</feature>
<feature type="chain" id="PRO_5047306029" evidence="3">
    <location>
        <begin position="29"/>
        <end position="416"/>
    </location>
</feature>
<protein>
    <submittedName>
        <fullName evidence="5">S-layer homology domain-containing protein</fullName>
    </submittedName>
</protein>
<evidence type="ECO:0000256" key="3">
    <source>
        <dbReference type="SAM" id="SignalP"/>
    </source>
</evidence>
<accession>A0ABW5T6A8</accession>
<proteinExistence type="predicted"/>
<gene>
    <name evidence="5" type="ORF">ACFSUB_16035</name>
</gene>
<dbReference type="InterPro" id="IPR035940">
    <property type="entry name" value="CAP_sf"/>
</dbReference>
<evidence type="ECO:0000313" key="5">
    <source>
        <dbReference type="EMBL" id="MFD2706969.1"/>
    </source>
</evidence>
<dbReference type="Gene3D" id="3.40.33.10">
    <property type="entry name" value="CAP"/>
    <property type="match status" value="1"/>
</dbReference>
<feature type="signal peptide" evidence="3">
    <location>
        <begin position="1"/>
        <end position="28"/>
    </location>
</feature>